<proteinExistence type="predicted"/>
<sequence>MIRRTLFAALLLLVLLLAILLMGLVSPYGLNALLWTAERFVPEFNVDHSEGALLSGFTLSGVRYTAQGIALNADELNLTLSPKCLRHSELCVDNLSANDLTLIVKTAGIAESGAAEENPSGNNSDRISLPFPVSLKKLELNNITLEIDGNRVYWQQFRSAATFSESLLIIEPTMLSGISVALPEQPKLRLPPQRLKKLLPSQQHRSESYCPPSPFL</sequence>
<dbReference type="PANTHER" id="PTHR36985">
    <property type="entry name" value="TRANSLOCATION AND ASSEMBLY MODULE SUBUNIT TAMB"/>
    <property type="match status" value="1"/>
</dbReference>
<dbReference type="GO" id="GO:0009306">
    <property type="term" value="P:protein secretion"/>
    <property type="evidence" value="ECO:0007669"/>
    <property type="project" value="TreeGrafter"/>
</dbReference>
<organism evidence="5 6">
    <name type="scientific">Veronia nyctiphanis</name>
    <dbReference type="NCBI Taxonomy" id="1278244"/>
    <lineage>
        <taxon>Bacteria</taxon>
        <taxon>Pseudomonadati</taxon>
        <taxon>Pseudomonadota</taxon>
        <taxon>Gammaproteobacteria</taxon>
        <taxon>Vibrionales</taxon>
        <taxon>Vibrionaceae</taxon>
        <taxon>Veronia</taxon>
    </lineage>
</organism>
<evidence type="ECO:0000256" key="1">
    <source>
        <dbReference type="ARBA" id="ARBA00004167"/>
    </source>
</evidence>
<dbReference type="RefSeq" id="WP_129122169.1">
    <property type="nucleotide sequence ID" value="NZ_PEIB01000010.1"/>
</dbReference>
<evidence type="ECO:0000256" key="2">
    <source>
        <dbReference type="ARBA" id="ARBA00022692"/>
    </source>
</evidence>
<reference evidence="5 6" key="1">
    <citation type="submission" date="2017-10" db="EMBL/GenBank/DDBJ databases">
        <title>Nyctiphanis sp. nov., isolated from the stomach of the euphausiid Nyctiphanes simplex (Hansen, 1911) in the Gulf of California.</title>
        <authorList>
            <person name="Gomez-Gil B."/>
            <person name="Aguilar-Mendez M."/>
            <person name="Lopez-Cortes A."/>
            <person name="Gomez-Gutierrez J."/>
            <person name="Roque A."/>
            <person name="Lang E."/>
            <person name="Gonzalez-Castillo A."/>
        </authorList>
    </citation>
    <scope>NUCLEOTIDE SEQUENCE [LARGE SCALE GENOMIC DNA]</scope>
    <source>
        <strain evidence="5 6">CAIM 600</strain>
    </source>
</reference>
<dbReference type="OrthoDB" id="5555605at2"/>
<dbReference type="PANTHER" id="PTHR36985:SF1">
    <property type="entry name" value="TRANSLOCATION AND ASSEMBLY MODULE SUBUNIT TAMB"/>
    <property type="match status" value="1"/>
</dbReference>
<keyword evidence="6" id="KW-1185">Reference proteome</keyword>
<evidence type="ECO:0000256" key="4">
    <source>
        <dbReference type="ARBA" id="ARBA00023136"/>
    </source>
</evidence>
<accession>A0A4Q0YQL3</accession>
<dbReference type="GO" id="GO:0005886">
    <property type="term" value="C:plasma membrane"/>
    <property type="evidence" value="ECO:0007669"/>
    <property type="project" value="TreeGrafter"/>
</dbReference>
<keyword evidence="2" id="KW-0812">Transmembrane</keyword>
<comment type="subcellular location">
    <subcellularLocation>
        <location evidence="1">Membrane</location>
        <topology evidence="1">Single-pass membrane protein</topology>
    </subcellularLocation>
</comment>
<keyword evidence="3" id="KW-1133">Transmembrane helix</keyword>
<dbReference type="Proteomes" id="UP000290287">
    <property type="component" value="Unassembled WGS sequence"/>
</dbReference>
<protein>
    <submittedName>
        <fullName evidence="5">Uncharacterized protein</fullName>
    </submittedName>
</protein>
<keyword evidence="4" id="KW-0472">Membrane</keyword>
<evidence type="ECO:0000256" key="3">
    <source>
        <dbReference type="ARBA" id="ARBA00022989"/>
    </source>
</evidence>
<dbReference type="EMBL" id="PEIB01000010">
    <property type="protein sequence ID" value="RXJ73332.1"/>
    <property type="molecule type" value="Genomic_DNA"/>
</dbReference>
<name>A0A4Q0YQL3_9GAMM</name>
<dbReference type="AlphaFoldDB" id="A0A4Q0YQL3"/>
<dbReference type="GO" id="GO:0097347">
    <property type="term" value="C:TAM protein secretion complex"/>
    <property type="evidence" value="ECO:0007669"/>
    <property type="project" value="TreeGrafter"/>
</dbReference>
<evidence type="ECO:0000313" key="6">
    <source>
        <dbReference type="Proteomes" id="UP000290287"/>
    </source>
</evidence>
<gene>
    <name evidence="5" type="ORF">CS022_10145</name>
</gene>
<comment type="caution">
    <text evidence="5">The sequence shown here is derived from an EMBL/GenBank/DDBJ whole genome shotgun (WGS) entry which is preliminary data.</text>
</comment>
<evidence type="ECO:0000313" key="5">
    <source>
        <dbReference type="EMBL" id="RXJ73332.1"/>
    </source>
</evidence>